<reference evidence="4" key="2">
    <citation type="submission" date="2012-11" db="EMBL/GenBank/DDBJ databases">
        <authorList>
            <person name="Kuo A."/>
            <person name="Curtis B.A."/>
            <person name="Tanifuji G."/>
            <person name="Burki F."/>
            <person name="Gruber A."/>
            <person name="Irimia M."/>
            <person name="Maruyama S."/>
            <person name="Arias M.C."/>
            <person name="Ball S.G."/>
            <person name="Gile G.H."/>
            <person name="Hirakawa Y."/>
            <person name="Hopkins J.F."/>
            <person name="Rensing S.A."/>
            <person name="Schmutz J."/>
            <person name="Symeonidi A."/>
            <person name="Elias M."/>
            <person name="Eveleigh R.J."/>
            <person name="Herman E.K."/>
            <person name="Klute M.J."/>
            <person name="Nakayama T."/>
            <person name="Obornik M."/>
            <person name="Reyes-Prieto A."/>
            <person name="Armbrust E.V."/>
            <person name="Aves S.J."/>
            <person name="Beiko R.G."/>
            <person name="Coutinho P."/>
            <person name="Dacks J.B."/>
            <person name="Durnford D.G."/>
            <person name="Fast N.M."/>
            <person name="Green B.R."/>
            <person name="Grisdale C."/>
            <person name="Hempe F."/>
            <person name="Henrissat B."/>
            <person name="Hoppner M.P."/>
            <person name="Ishida K.-I."/>
            <person name="Kim E."/>
            <person name="Koreny L."/>
            <person name="Kroth P.G."/>
            <person name="Liu Y."/>
            <person name="Malik S.-B."/>
            <person name="Maier U.G."/>
            <person name="McRose D."/>
            <person name="Mock T."/>
            <person name="Neilson J.A."/>
            <person name="Onodera N.T."/>
            <person name="Poole A.M."/>
            <person name="Pritham E.J."/>
            <person name="Richards T.A."/>
            <person name="Rocap G."/>
            <person name="Roy S.W."/>
            <person name="Sarai C."/>
            <person name="Schaack S."/>
            <person name="Shirato S."/>
            <person name="Slamovits C.H."/>
            <person name="Spencer D.F."/>
            <person name="Suzuki S."/>
            <person name="Worden A.Z."/>
            <person name="Zauner S."/>
            <person name="Barry K."/>
            <person name="Bell C."/>
            <person name="Bharti A.K."/>
            <person name="Crow J.A."/>
            <person name="Grimwood J."/>
            <person name="Kramer R."/>
            <person name="Lindquist E."/>
            <person name="Lucas S."/>
            <person name="Salamov A."/>
            <person name="McFadden G.I."/>
            <person name="Lane C.E."/>
            <person name="Keeling P.J."/>
            <person name="Gray M.W."/>
            <person name="Grigoriev I.V."/>
            <person name="Archibald J.M."/>
        </authorList>
    </citation>
    <scope>NUCLEOTIDE SEQUENCE</scope>
    <source>
        <strain evidence="4">CCMP2712</strain>
    </source>
</reference>
<name>L1JAZ0_GUITC</name>
<dbReference type="EMBL" id="JH992998">
    <property type="protein sequence ID" value="EKX45696.1"/>
    <property type="molecule type" value="Genomic_DNA"/>
</dbReference>
<gene>
    <name evidence="2" type="ORF">GUITHDRAFT_138899</name>
</gene>
<dbReference type="RefSeq" id="XP_005832676.1">
    <property type="nucleotide sequence ID" value="XM_005832619.1"/>
</dbReference>
<reference evidence="3" key="3">
    <citation type="submission" date="2015-06" db="UniProtKB">
        <authorList>
            <consortium name="EnsemblProtists"/>
        </authorList>
    </citation>
    <scope>IDENTIFICATION</scope>
</reference>
<evidence type="ECO:0000313" key="2">
    <source>
        <dbReference type="EMBL" id="EKX45696.1"/>
    </source>
</evidence>
<keyword evidence="1" id="KW-0732">Signal</keyword>
<feature type="signal peptide" evidence="1">
    <location>
        <begin position="1"/>
        <end position="31"/>
    </location>
</feature>
<accession>L1JAZ0</accession>
<evidence type="ECO:0000256" key="1">
    <source>
        <dbReference type="SAM" id="SignalP"/>
    </source>
</evidence>
<reference evidence="2 4" key="1">
    <citation type="journal article" date="2012" name="Nature">
        <title>Algal genomes reveal evolutionary mosaicism and the fate of nucleomorphs.</title>
        <authorList>
            <consortium name="DOE Joint Genome Institute"/>
            <person name="Curtis B.A."/>
            <person name="Tanifuji G."/>
            <person name="Burki F."/>
            <person name="Gruber A."/>
            <person name="Irimia M."/>
            <person name="Maruyama S."/>
            <person name="Arias M.C."/>
            <person name="Ball S.G."/>
            <person name="Gile G.H."/>
            <person name="Hirakawa Y."/>
            <person name="Hopkins J.F."/>
            <person name="Kuo A."/>
            <person name="Rensing S.A."/>
            <person name="Schmutz J."/>
            <person name="Symeonidi A."/>
            <person name="Elias M."/>
            <person name="Eveleigh R.J."/>
            <person name="Herman E.K."/>
            <person name="Klute M.J."/>
            <person name="Nakayama T."/>
            <person name="Obornik M."/>
            <person name="Reyes-Prieto A."/>
            <person name="Armbrust E.V."/>
            <person name="Aves S.J."/>
            <person name="Beiko R.G."/>
            <person name="Coutinho P."/>
            <person name="Dacks J.B."/>
            <person name="Durnford D.G."/>
            <person name="Fast N.M."/>
            <person name="Green B.R."/>
            <person name="Grisdale C.J."/>
            <person name="Hempel F."/>
            <person name="Henrissat B."/>
            <person name="Hoppner M.P."/>
            <person name="Ishida K."/>
            <person name="Kim E."/>
            <person name="Koreny L."/>
            <person name="Kroth P.G."/>
            <person name="Liu Y."/>
            <person name="Malik S.B."/>
            <person name="Maier U.G."/>
            <person name="McRose D."/>
            <person name="Mock T."/>
            <person name="Neilson J.A."/>
            <person name="Onodera N.T."/>
            <person name="Poole A.M."/>
            <person name="Pritham E.J."/>
            <person name="Richards T.A."/>
            <person name="Rocap G."/>
            <person name="Roy S.W."/>
            <person name="Sarai C."/>
            <person name="Schaack S."/>
            <person name="Shirato S."/>
            <person name="Slamovits C.H."/>
            <person name="Spencer D.F."/>
            <person name="Suzuki S."/>
            <person name="Worden A.Z."/>
            <person name="Zauner S."/>
            <person name="Barry K."/>
            <person name="Bell C."/>
            <person name="Bharti A.K."/>
            <person name="Crow J.A."/>
            <person name="Grimwood J."/>
            <person name="Kramer R."/>
            <person name="Lindquist E."/>
            <person name="Lucas S."/>
            <person name="Salamov A."/>
            <person name="McFadden G.I."/>
            <person name="Lane C.E."/>
            <person name="Keeling P.J."/>
            <person name="Gray M.W."/>
            <person name="Grigoriev I.V."/>
            <person name="Archibald J.M."/>
        </authorList>
    </citation>
    <scope>NUCLEOTIDE SEQUENCE</scope>
    <source>
        <strain evidence="2 4">CCMP2712</strain>
    </source>
</reference>
<organism evidence="2">
    <name type="scientific">Guillardia theta (strain CCMP2712)</name>
    <name type="common">Cryptophyte</name>
    <dbReference type="NCBI Taxonomy" id="905079"/>
    <lineage>
        <taxon>Eukaryota</taxon>
        <taxon>Cryptophyceae</taxon>
        <taxon>Pyrenomonadales</taxon>
        <taxon>Geminigeraceae</taxon>
        <taxon>Guillardia</taxon>
    </lineage>
</organism>
<protein>
    <recommendedName>
        <fullName evidence="5">SET domain-containing protein</fullName>
    </recommendedName>
</protein>
<dbReference type="KEGG" id="gtt:GUITHDRAFT_138899"/>
<dbReference type="PaxDb" id="55529-EKX45696"/>
<dbReference type="Gene3D" id="2.170.270.10">
    <property type="entry name" value="SET domain"/>
    <property type="match status" value="1"/>
</dbReference>
<dbReference type="InterPro" id="IPR046341">
    <property type="entry name" value="SET_dom_sf"/>
</dbReference>
<dbReference type="Proteomes" id="UP000011087">
    <property type="component" value="Unassembled WGS sequence"/>
</dbReference>
<proteinExistence type="predicted"/>
<dbReference type="GeneID" id="17302316"/>
<dbReference type="OrthoDB" id="5560686at2759"/>
<dbReference type="CDD" id="cd08161">
    <property type="entry name" value="SET"/>
    <property type="match status" value="1"/>
</dbReference>
<evidence type="ECO:0000313" key="4">
    <source>
        <dbReference type="Proteomes" id="UP000011087"/>
    </source>
</evidence>
<evidence type="ECO:0000313" key="3">
    <source>
        <dbReference type="EnsemblProtists" id="EKX45696"/>
    </source>
</evidence>
<dbReference type="HOGENOM" id="CLU_1258187_0_0_1"/>
<sequence>MRWQCFDGSLTAASSLTGLALVLLLETRPHGRVTLTEGKSTRSCELFLYPFLSFLLSSPSPSPSHHCCVIFIFLPLAITCALSPAVDALVVKPSTIPQAGLGLFAAVDIPAGTEIGRYAGSLWPQGLWLRWKGAKLGDVLSTAPSSEPLVRLHFMLSDGTLLDHVPYILPWVKVSTKLSRMNEPSLGRDVNVVTEEDGDSLVMKAEFDIGPTPSHLLERS</sequence>
<feature type="chain" id="PRO_5008771187" description="SET domain-containing protein" evidence="1">
    <location>
        <begin position="32"/>
        <end position="220"/>
    </location>
</feature>
<dbReference type="EnsemblProtists" id="EKX45696">
    <property type="protein sequence ID" value="EKX45696"/>
    <property type="gene ID" value="GUITHDRAFT_138899"/>
</dbReference>
<evidence type="ECO:0008006" key="5">
    <source>
        <dbReference type="Google" id="ProtNLM"/>
    </source>
</evidence>
<dbReference type="SUPFAM" id="SSF82199">
    <property type="entry name" value="SET domain"/>
    <property type="match status" value="1"/>
</dbReference>
<dbReference type="AlphaFoldDB" id="L1JAZ0"/>
<keyword evidence="4" id="KW-1185">Reference proteome</keyword>